<feature type="transmembrane region" description="Helical" evidence="1">
    <location>
        <begin position="328"/>
        <end position="354"/>
    </location>
</feature>
<feature type="transmembrane region" description="Helical" evidence="1">
    <location>
        <begin position="58"/>
        <end position="77"/>
    </location>
</feature>
<dbReference type="Pfam" id="PF02447">
    <property type="entry name" value="GntP_permease"/>
    <property type="match status" value="1"/>
</dbReference>
<reference evidence="2 3" key="1">
    <citation type="submission" date="2019-03" db="EMBL/GenBank/DDBJ databases">
        <title>Genomic Encyclopedia of Type Strains, Phase IV (KMG-IV): sequencing the most valuable type-strain genomes for metagenomic binning, comparative biology and taxonomic classification.</title>
        <authorList>
            <person name="Goeker M."/>
        </authorList>
    </citation>
    <scope>NUCLEOTIDE SEQUENCE [LARGE SCALE GENOMIC DNA]</scope>
    <source>
        <strain evidence="2 3">DSM 28559</strain>
    </source>
</reference>
<feature type="transmembrane region" description="Helical" evidence="1">
    <location>
        <begin position="409"/>
        <end position="430"/>
    </location>
</feature>
<keyword evidence="3" id="KW-1185">Reference proteome</keyword>
<evidence type="ECO:0000313" key="3">
    <source>
        <dbReference type="Proteomes" id="UP000295711"/>
    </source>
</evidence>
<name>A0A4R2LWC0_9FIRM</name>
<dbReference type="Proteomes" id="UP000295711">
    <property type="component" value="Unassembled WGS sequence"/>
</dbReference>
<dbReference type="InterPro" id="IPR003474">
    <property type="entry name" value="Glcn_transporter"/>
</dbReference>
<dbReference type="AlphaFoldDB" id="A0A4R2LWC0"/>
<dbReference type="OrthoDB" id="86125at2"/>
<organism evidence="2 3">
    <name type="scientific">Frisingicoccus caecimuris</name>
    <dbReference type="NCBI Taxonomy" id="1796636"/>
    <lineage>
        <taxon>Bacteria</taxon>
        <taxon>Bacillati</taxon>
        <taxon>Bacillota</taxon>
        <taxon>Clostridia</taxon>
        <taxon>Lachnospirales</taxon>
        <taxon>Lachnospiraceae</taxon>
        <taxon>Frisingicoccus</taxon>
    </lineage>
</organism>
<proteinExistence type="predicted"/>
<dbReference type="GO" id="GO:0005886">
    <property type="term" value="C:plasma membrane"/>
    <property type="evidence" value="ECO:0007669"/>
    <property type="project" value="TreeGrafter"/>
</dbReference>
<gene>
    <name evidence="2" type="ORF">EV212_108107</name>
</gene>
<dbReference type="PANTHER" id="PTHR30354">
    <property type="entry name" value="GNT FAMILY GLUCONATE TRANSPORTER"/>
    <property type="match status" value="1"/>
</dbReference>
<dbReference type="PANTHER" id="PTHR30354:SF7">
    <property type="entry name" value="BLL7963 PROTEIN"/>
    <property type="match status" value="1"/>
</dbReference>
<keyword evidence="1" id="KW-1133">Transmembrane helix</keyword>
<evidence type="ECO:0000256" key="1">
    <source>
        <dbReference type="SAM" id="Phobius"/>
    </source>
</evidence>
<feature type="transmembrane region" description="Helical" evidence="1">
    <location>
        <begin position="178"/>
        <end position="197"/>
    </location>
</feature>
<protein>
    <submittedName>
        <fullName evidence="2">H+/gluconate symporter-like permease</fullName>
    </submittedName>
</protein>
<accession>A0A4R2LWC0</accession>
<keyword evidence="1" id="KW-0472">Membrane</keyword>
<keyword evidence="1" id="KW-0812">Transmembrane</keyword>
<feature type="transmembrane region" description="Helical" evidence="1">
    <location>
        <begin position="97"/>
        <end position="127"/>
    </location>
</feature>
<dbReference type="RefSeq" id="WP_132092159.1">
    <property type="nucleotide sequence ID" value="NZ_JANKAQ010000009.1"/>
</dbReference>
<comment type="caution">
    <text evidence="2">The sequence shown here is derived from an EMBL/GenBank/DDBJ whole genome shotgun (WGS) entry which is preliminary data.</text>
</comment>
<feature type="transmembrane region" description="Helical" evidence="1">
    <location>
        <begin position="228"/>
        <end position="246"/>
    </location>
</feature>
<dbReference type="GO" id="GO:0015128">
    <property type="term" value="F:gluconate transmembrane transporter activity"/>
    <property type="evidence" value="ECO:0007669"/>
    <property type="project" value="InterPro"/>
</dbReference>
<evidence type="ECO:0000313" key="2">
    <source>
        <dbReference type="EMBL" id="TCO84347.1"/>
    </source>
</evidence>
<dbReference type="EMBL" id="SLXA01000008">
    <property type="protein sequence ID" value="TCO84347.1"/>
    <property type="molecule type" value="Genomic_DNA"/>
</dbReference>
<feature type="transmembrane region" description="Helical" evidence="1">
    <location>
        <begin position="6"/>
        <end position="37"/>
    </location>
</feature>
<feature type="transmembrane region" description="Helical" evidence="1">
    <location>
        <begin position="139"/>
        <end position="158"/>
    </location>
</feature>
<sequence length="432" mass="45489">MLGIILVVIGLVILTILAIKGVPILFATAIASIFVLASQGVNVVEGITQAYMTGFANYFMNYFLIFTLGAIFGKLAEVSGATDSIAKTIVDKLGEKYVGLGIFIAAAVLGYGGVNLFVALFALYPLGKSMFKRADVPRRLFPMCYLAGCGTFAMTGPFSPSTQNIIPTSYLGTTLSAGLIPGLVGSVFCVILCAIYIQWRINKCRKNGEHYVLLPGEESLSEDDNREVPNFLISLLPLILLIIILNVTGWPIVVSLFVGVLLGIVIYWKWMPHTFAQFWKDMSAGATNGLSSIANTAATVGFGAVVQATPAFATLSAALTGMAQNGNAYIAVAIAVAALAGISGSASGGLGIAVPMCADLFIPMGVSAEAIHRIAAVSSSALDSLPHNGFVNTCLQYCETNHKESYFDAFIVTVVITTAELALVVAMFSIMG</sequence>